<dbReference type="KEGG" id="bban:J4G43_049500"/>
<gene>
    <name evidence="3" type="ORF">J4G43_049500</name>
    <name evidence="2" type="ORF">J4G43_51160</name>
</gene>
<evidence type="ECO:0000313" key="2">
    <source>
        <dbReference type="EMBL" id="MBO1868854.1"/>
    </source>
</evidence>
<keyword evidence="1" id="KW-0812">Transmembrane</keyword>
<accession>A0A939S6F1</accession>
<dbReference type="AlphaFoldDB" id="A0A939S6F1"/>
<sequence length="260" mass="28496">MIASFQFEKTISTARSCRACSLWFNSIMPLSSLAIVLQLTLTLLIFVQSHSELPQSARDLALQTAQTAVNQATRQLATDASASVGLHGIVSSTTAFKERAVDRTSAQAVMASGWKTYANIQYGFSLRYPSGASISFLDHVLPLGSDIVLPCDGVDAGTSSCTRFIEKDGSFGSPNNFSFFVFQSPMRNLETYVRSHGQPNDFETLTINGRPAYRAHFGNYPHGFSYLYIQDSAHMILFRFSDASEQLANAVLSTLKFDAL</sequence>
<dbReference type="EMBL" id="JAGEMI010000001">
    <property type="protein sequence ID" value="MBO1868854.1"/>
    <property type="molecule type" value="Genomic_DNA"/>
</dbReference>
<evidence type="ECO:0000313" key="4">
    <source>
        <dbReference type="Proteomes" id="UP000664702"/>
    </source>
</evidence>
<dbReference type="Proteomes" id="UP000664702">
    <property type="component" value="Chromosome"/>
</dbReference>
<reference evidence="3 4" key="2">
    <citation type="journal article" date="2022" name="Int. J. Syst. Evol. Microbiol.">
        <title>Strains of Bradyrhizobium barranii sp. nov. associated with legumes native to Canada are symbionts of soybeans and belong to different subspecies (subsp. barranii subsp. nov. and subsp. apii subsp. nov.) and symbiovars (sv. glycinearum and sv. septentrionale).</title>
        <authorList>
            <person name="Bromfield E.S.P."/>
            <person name="Cloutier S."/>
            <person name="Wasai-Hara S."/>
            <person name="Minamisawa K."/>
        </authorList>
    </citation>
    <scope>NUCLEOTIDE SEQUENCE [LARGE SCALE GENOMIC DNA]</scope>
    <source>
        <strain evidence="3 4">144S4</strain>
    </source>
</reference>
<reference evidence="2" key="1">
    <citation type="submission" date="2021-03" db="EMBL/GenBank/DDBJ databases">
        <title>Whole Genome Sequence of Bradyrhizobium sp. Strain 144S4.</title>
        <authorList>
            <person name="Bromfield E.S.P."/>
            <person name="Cloutier S."/>
        </authorList>
    </citation>
    <scope>NUCLEOTIDE SEQUENCE [LARGE SCALE GENOMIC DNA]</scope>
    <source>
        <strain evidence="2">144S4</strain>
    </source>
</reference>
<organism evidence="2">
    <name type="scientific">Bradyrhizobium barranii subsp. barranii</name>
    <dbReference type="NCBI Taxonomy" id="2823807"/>
    <lineage>
        <taxon>Bacteria</taxon>
        <taxon>Pseudomonadati</taxon>
        <taxon>Pseudomonadota</taxon>
        <taxon>Alphaproteobacteria</taxon>
        <taxon>Hyphomicrobiales</taxon>
        <taxon>Nitrobacteraceae</taxon>
        <taxon>Bradyrhizobium</taxon>
        <taxon>Bradyrhizobium barranii</taxon>
    </lineage>
</organism>
<name>A0A939S6F1_9BRAD</name>
<dbReference type="RefSeq" id="WP_208089192.1">
    <property type="nucleotide sequence ID" value="NZ_CP086136.1"/>
</dbReference>
<keyword evidence="1" id="KW-0472">Membrane</keyword>
<keyword evidence="1" id="KW-1133">Transmembrane helix</keyword>
<feature type="transmembrane region" description="Helical" evidence="1">
    <location>
        <begin position="21"/>
        <end position="47"/>
    </location>
</feature>
<proteinExistence type="predicted"/>
<protein>
    <submittedName>
        <fullName evidence="2">Uncharacterized protein</fullName>
    </submittedName>
</protein>
<evidence type="ECO:0000256" key="1">
    <source>
        <dbReference type="SAM" id="Phobius"/>
    </source>
</evidence>
<evidence type="ECO:0000313" key="3">
    <source>
        <dbReference type="EMBL" id="UEM12358.1"/>
    </source>
</evidence>
<dbReference type="EMBL" id="CP086136">
    <property type="protein sequence ID" value="UEM12358.1"/>
    <property type="molecule type" value="Genomic_DNA"/>
</dbReference>